<accession>A0ABD3UGG8</accession>
<organism evidence="2 3">
    <name type="scientific">Sinanodonta woodiana</name>
    <name type="common">Chinese pond mussel</name>
    <name type="synonym">Anodonta woodiana</name>
    <dbReference type="NCBI Taxonomy" id="1069815"/>
    <lineage>
        <taxon>Eukaryota</taxon>
        <taxon>Metazoa</taxon>
        <taxon>Spiralia</taxon>
        <taxon>Lophotrochozoa</taxon>
        <taxon>Mollusca</taxon>
        <taxon>Bivalvia</taxon>
        <taxon>Autobranchia</taxon>
        <taxon>Heteroconchia</taxon>
        <taxon>Palaeoheterodonta</taxon>
        <taxon>Unionida</taxon>
        <taxon>Unionoidea</taxon>
        <taxon>Unionidae</taxon>
        <taxon>Unioninae</taxon>
        <taxon>Sinanodonta</taxon>
    </lineage>
</organism>
<evidence type="ECO:0000313" key="3">
    <source>
        <dbReference type="Proteomes" id="UP001634394"/>
    </source>
</evidence>
<keyword evidence="3" id="KW-1185">Reference proteome</keyword>
<proteinExistence type="predicted"/>
<dbReference type="AlphaFoldDB" id="A0ABD3UGG8"/>
<dbReference type="Proteomes" id="UP001634394">
    <property type="component" value="Unassembled WGS sequence"/>
</dbReference>
<sequence length="305" mass="33745">MINHTEIIMSKIGVRGLVSLMGLVVVVCLAVLQMKSLADLQELGSTVAAMKRNEENNLEKNMDKTGKGGQMNRDAVYGEDIEILRTQKLERRRRAVDDIEPARANASMNINDQHINAPTGTGGAVYTRWGRTTCPDDVYTEIVYSGISGGSHYSSTGAAVNTLCLPHEPIWGTYTDGLENLAYIYGAEYHDHTLFKLTNAEALLYHNMPCAVCRSKLRTSTFMLAARNRCFGDWHVEYHGYLMTGHNTQAASTDYICVDEAPEADPSGFRNDNGRLLYRVEAICGSLPCPKYMNGRELTCAVCSK</sequence>
<protein>
    <recommendedName>
        <fullName evidence="4">Short-chain collagen C4-like</fullName>
    </recommendedName>
</protein>
<dbReference type="PANTHER" id="PTHR24024:SF18">
    <property type="entry name" value="SHORT-CHAIN COLLAGEN C4-LIKE"/>
    <property type="match status" value="1"/>
</dbReference>
<feature type="transmembrane region" description="Helical" evidence="1">
    <location>
        <begin position="12"/>
        <end position="32"/>
    </location>
</feature>
<keyword evidence="1" id="KW-0472">Membrane</keyword>
<evidence type="ECO:0000313" key="2">
    <source>
        <dbReference type="EMBL" id="KAL3848616.1"/>
    </source>
</evidence>
<reference evidence="2 3" key="1">
    <citation type="submission" date="2024-11" db="EMBL/GenBank/DDBJ databases">
        <title>Chromosome-level genome assembly of the freshwater bivalve Anodonta woodiana.</title>
        <authorList>
            <person name="Chen X."/>
        </authorList>
    </citation>
    <scope>NUCLEOTIDE SEQUENCE [LARGE SCALE GENOMIC DNA]</scope>
    <source>
        <strain evidence="2">MN2024</strain>
        <tissue evidence="2">Gills</tissue>
    </source>
</reference>
<comment type="caution">
    <text evidence="2">The sequence shown here is derived from an EMBL/GenBank/DDBJ whole genome shotgun (WGS) entry which is preliminary data.</text>
</comment>
<keyword evidence="1" id="KW-0812">Transmembrane</keyword>
<keyword evidence="1" id="KW-1133">Transmembrane helix</keyword>
<name>A0ABD3UGG8_SINWO</name>
<dbReference type="PANTHER" id="PTHR24024">
    <property type="entry name" value="PULMONARY SURFACTANT-ASSOCIATED PROTEIN A"/>
    <property type="match status" value="1"/>
</dbReference>
<evidence type="ECO:0008006" key="4">
    <source>
        <dbReference type="Google" id="ProtNLM"/>
    </source>
</evidence>
<dbReference type="InterPro" id="IPR051077">
    <property type="entry name" value="Ca-dependent_lectin"/>
</dbReference>
<evidence type="ECO:0000256" key="1">
    <source>
        <dbReference type="SAM" id="Phobius"/>
    </source>
</evidence>
<gene>
    <name evidence="2" type="ORF">ACJMK2_019464</name>
</gene>
<dbReference type="EMBL" id="JBJQND010000016">
    <property type="protein sequence ID" value="KAL3848616.1"/>
    <property type="molecule type" value="Genomic_DNA"/>
</dbReference>